<sequence length="308" mass="36523">MDIETKKRRHPNNTCNCKCHTCNCCTRNTEDEGKINCKQIPISNFKLIVYQDEGSNQKGQDFQQQETFSLDPTKKEVEKIQIGSQSIDFLRRLKEEMLEKYNSQNKDDSFEEIIQANIQRKDEIKVQLSENDMMDQIQEISEEDIKQKIKENIMTDFLDAFEKLRIQLRNITYLKVKTNPITSKIEEKMEILLKNITNFIWAASLESQSESDTQAKRIFRFDLLNFEEDEFGEMYRNQMIWLFKKQCFSNKDLVQKFLIADDKIDSILQDRKVTLQWLSQIFKNNDEMKKQITSIGEEVLKLGFQIDS</sequence>
<reference evidence="2" key="1">
    <citation type="journal article" date="2006" name="PLoS Biol.">
        <title>Macronuclear genome sequence of the ciliate Tetrahymena thermophila, a model eukaryote.</title>
        <authorList>
            <person name="Eisen J.A."/>
            <person name="Coyne R.S."/>
            <person name="Wu M."/>
            <person name="Wu D."/>
            <person name="Thiagarajan M."/>
            <person name="Wortman J.R."/>
            <person name="Badger J.H."/>
            <person name="Ren Q."/>
            <person name="Amedeo P."/>
            <person name="Jones K.M."/>
            <person name="Tallon L.J."/>
            <person name="Delcher A.L."/>
            <person name="Salzberg S.L."/>
            <person name="Silva J.C."/>
            <person name="Haas B.J."/>
            <person name="Majoros W.H."/>
            <person name="Farzad M."/>
            <person name="Carlton J.M."/>
            <person name="Smith R.K. Jr."/>
            <person name="Garg J."/>
            <person name="Pearlman R.E."/>
            <person name="Karrer K.M."/>
            <person name="Sun L."/>
            <person name="Manning G."/>
            <person name="Elde N.C."/>
            <person name="Turkewitz A.P."/>
            <person name="Asai D.J."/>
            <person name="Wilkes D.E."/>
            <person name="Wang Y."/>
            <person name="Cai H."/>
            <person name="Collins K."/>
            <person name="Stewart B.A."/>
            <person name="Lee S.R."/>
            <person name="Wilamowska K."/>
            <person name="Weinberg Z."/>
            <person name="Ruzzo W.L."/>
            <person name="Wloga D."/>
            <person name="Gaertig J."/>
            <person name="Frankel J."/>
            <person name="Tsao C.-C."/>
            <person name="Gorovsky M.A."/>
            <person name="Keeling P.J."/>
            <person name="Waller R.F."/>
            <person name="Patron N.J."/>
            <person name="Cherry J.M."/>
            <person name="Stover N.A."/>
            <person name="Krieger C.J."/>
            <person name="del Toro C."/>
            <person name="Ryder H.F."/>
            <person name="Williamson S.C."/>
            <person name="Barbeau R.A."/>
            <person name="Hamilton E.P."/>
            <person name="Orias E."/>
        </authorList>
    </citation>
    <scope>NUCLEOTIDE SEQUENCE [LARGE SCALE GENOMIC DNA]</scope>
    <source>
        <strain evidence="2">SB210</strain>
    </source>
</reference>
<dbReference type="EMBL" id="GG662212">
    <property type="protein sequence ID" value="EWS70954.1"/>
    <property type="molecule type" value="Genomic_DNA"/>
</dbReference>
<gene>
    <name evidence="1" type="ORF">TTHERM_000497639</name>
</gene>
<organism evidence="1 2">
    <name type="scientific">Tetrahymena thermophila (strain SB210)</name>
    <dbReference type="NCBI Taxonomy" id="312017"/>
    <lineage>
        <taxon>Eukaryota</taxon>
        <taxon>Sar</taxon>
        <taxon>Alveolata</taxon>
        <taxon>Ciliophora</taxon>
        <taxon>Intramacronucleata</taxon>
        <taxon>Oligohymenophorea</taxon>
        <taxon>Hymenostomatida</taxon>
        <taxon>Tetrahymenina</taxon>
        <taxon>Tetrahymenidae</taxon>
        <taxon>Tetrahymena</taxon>
    </lineage>
</organism>
<proteinExistence type="predicted"/>
<evidence type="ECO:0000313" key="2">
    <source>
        <dbReference type="Proteomes" id="UP000009168"/>
    </source>
</evidence>
<dbReference type="GeneID" id="24439293"/>
<protein>
    <submittedName>
        <fullName evidence="1">Uncharacterized protein</fullName>
    </submittedName>
</protein>
<accession>W7XDT1</accession>
<dbReference type="RefSeq" id="XP_012656510.1">
    <property type="nucleotide sequence ID" value="XM_012801056.1"/>
</dbReference>
<dbReference type="InParanoid" id="W7XDT1"/>
<evidence type="ECO:0000313" key="1">
    <source>
        <dbReference type="EMBL" id="EWS70954.1"/>
    </source>
</evidence>
<dbReference type="AlphaFoldDB" id="W7XDT1"/>
<dbReference type="KEGG" id="tet:TTHERM_000497639"/>
<name>W7XDT1_TETTS</name>
<dbReference type="Proteomes" id="UP000009168">
    <property type="component" value="Unassembled WGS sequence"/>
</dbReference>
<keyword evidence="2" id="KW-1185">Reference proteome</keyword>